<proteinExistence type="inferred from homology"/>
<reference evidence="3 4" key="1">
    <citation type="submission" date="2023-07" db="EMBL/GenBank/DDBJ databases">
        <title>Comparative genomics of wheat-associated soil bacteria to identify genetic determinants of phenazine resistance.</title>
        <authorList>
            <person name="Mouncey N."/>
        </authorList>
    </citation>
    <scope>NUCLEOTIDE SEQUENCE [LARGE SCALE GENOMIC DNA]</scope>
    <source>
        <strain evidence="3 4">W2I7</strain>
    </source>
</reference>
<evidence type="ECO:0000256" key="2">
    <source>
        <dbReference type="ARBA" id="ARBA00023002"/>
    </source>
</evidence>
<accession>A0ABU0P8K7</accession>
<gene>
    <name evidence="3" type="ORF">QFZ46_001397</name>
</gene>
<organism evidence="3 4">
    <name type="scientific">Microbacterium murale</name>
    <dbReference type="NCBI Taxonomy" id="1081040"/>
    <lineage>
        <taxon>Bacteria</taxon>
        <taxon>Bacillati</taxon>
        <taxon>Actinomycetota</taxon>
        <taxon>Actinomycetes</taxon>
        <taxon>Micrococcales</taxon>
        <taxon>Microbacteriaceae</taxon>
        <taxon>Microbacterium</taxon>
    </lineage>
</organism>
<protein>
    <submittedName>
        <fullName evidence="3">NAD(P)-dependent dehydrogenase (Short-subunit alcohol dehydrogenase family)</fullName>
    </submittedName>
</protein>
<dbReference type="Gene3D" id="3.40.50.720">
    <property type="entry name" value="NAD(P)-binding Rossmann-like Domain"/>
    <property type="match status" value="1"/>
</dbReference>
<dbReference type="EMBL" id="JAUSXK010000001">
    <property type="protein sequence ID" value="MDQ0643237.1"/>
    <property type="molecule type" value="Genomic_DNA"/>
</dbReference>
<dbReference type="Proteomes" id="UP001239085">
    <property type="component" value="Unassembled WGS sequence"/>
</dbReference>
<comment type="similarity">
    <text evidence="1">Belongs to the short-chain dehydrogenases/reductases (SDR) family.</text>
</comment>
<evidence type="ECO:0000313" key="3">
    <source>
        <dbReference type="EMBL" id="MDQ0643237.1"/>
    </source>
</evidence>
<sequence>MGTSASTALSGLFDLSRDIVVVTGASSGIGQAASEIYAAAGASVVVLGRSEGRVADVAARIVSAGGKAHGYAVDIAERGALDAVFQRITAEVGRPTVVVANAGIAGGASYLGEGGIADYTDSEWDEVLATNLTGTFETLRAASRVLESGGRILVTASTAGLRTDPMVSYAYVTTKAGILNLVRQLALEMAPRGIRVNAIAPGPFKGTRIGDGEVEITPEAEAVWAGTIPLARMGTMAEVQGPMLFLVSPASSFITGAVLAVDGGALALSHTGF</sequence>
<dbReference type="Pfam" id="PF13561">
    <property type="entry name" value="adh_short_C2"/>
    <property type="match status" value="1"/>
</dbReference>
<evidence type="ECO:0000313" key="4">
    <source>
        <dbReference type="Proteomes" id="UP001239085"/>
    </source>
</evidence>
<dbReference type="InterPro" id="IPR036291">
    <property type="entry name" value="NAD(P)-bd_dom_sf"/>
</dbReference>
<dbReference type="PANTHER" id="PTHR42760:SF133">
    <property type="entry name" value="3-OXOACYL-[ACYL-CARRIER-PROTEIN] REDUCTASE"/>
    <property type="match status" value="1"/>
</dbReference>
<comment type="caution">
    <text evidence="3">The sequence shown here is derived from an EMBL/GenBank/DDBJ whole genome shotgun (WGS) entry which is preliminary data.</text>
</comment>
<keyword evidence="4" id="KW-1185">Reference proteome</keyword>
<name>A0ABU0P8K7_9MICO</name>
<evidence type="ECO:0000256" key="1">
    <source>
        <dbReference type="ARBA" id="ARBA00006484"/>
    </source>
</evidence>
<dbReference type="SUPFAM" id="SSF51735">
    <property type="entry name" value="NAD(P)-binding Rossmann-fold domains"/>
    <property type="match status" value="1"/>
</dbReference>
<dbReference type="InterPro" id="IPR002347">
    <property type="entry name" value="SDR_fam"/>
</dbReference>
<dbReference type="PRINTS" id="PR00081">
    <property type="entry name" value="GDHRDH"/>
</dbReference>
<keyword evidence="2" id="KW-0560">Oxidoreductase</keyword>
<dbReference type="CDD" id="cd05233">
    <property type="entry name" value="SDR_c"/>
    <property type="match status" value="1"/>
</dbReference>
<dbReference type="PANTHER" id="PTHR42760">
    <property type="entry name" value="SHORT-CHAIN DEHYDROGENASES/REDUCTASES FAMILY MEMBER"/>
    <property type="match status" value="1"/>
</dbReference>